<protein>
    <submittedName>
        <fullName evidence="2">Uncharacterized protein</fullName>
    </submittedName>
</protein>
<reference evidence="2" key="1">
    <citation type="submission" date="2016-05" db="EMBL/GenBank/DDBJ databases">
        <authorList>
            <person name="Lavstsen T."/>
            <person name="Jespersen J.S."/>
        </authorList>
    </citation>
    <scope>NUCLEOTIDE SEQUENCE</scope>
    <source>
        <tissue evidence="2">Brain</tissue>
    </source>
</reference>
<name>A0A1A8FT27_9TELE</name>
<dbReference type="EMBL" id="HAEB01015635">
    <property type="protein sequence ID" value="SBQ62162.1"/>
    <property type="molecule type" value="Transcribed_RNA"/>
</dbReference>
<gene>
    <name evidence="2" type="primary">Nfu_g_1_012608</name>
</gene>
<keyword evidence="1" id="KW-0812">Transmembrane</keyword>
<evidence type="ECO:0000256" key="1">
    <source>
        <dbReference type="SAM" id="Phobius"/>
    </source>
</evidence>
<dbReference type="AlphaFoldDB" id="A0A1A8FT27"/>
<evidence type="ECO:0000313" key="2">
    <source>
        <dbReference type="EMBL" id="SBQ62162.1"/>
    </source>
</evidence>
<keyword evidence="1" id="KW-0472">Membrane</keyword>
<accession>A0A1A8FT27</accession>
<organism evidence="2">
    <name type="scientific">Nothobranchius korthausae</name>
    <dbReference type="NCBI Taxonomy" id="1143690"/>
    <lineage>
        <taxon>Eukaryota</taxon>
        <taxon>Metazoa</taxon>
        <taxon>Chordata</taxon>
        <taxon>Craniata</taxon>
        <taxon>Vertebrata</taxon>
        <taxon>Euteleostomi</taxon>
        <taxon>Actinopterygii</taxon>
        <taxon>Neopterygii</taxon>
        <taxon>Teleostei</taxon>
        <taxon>Neoteleostei</taxon>
        <taxon>Acanthomorphata</taxon>
        <taxon>Ovalentaria</taxon>
        <taxon>Atherinomorphae</taxon>
        <taxon>Cyprinodontiformes</taxon>
        <taxon>Nothobranchiidae</taxon>
        <taxon>Nothobranchius</taxon>
    </lineage>
</organism>
<sequence length="93" mass="10609">DLNCCRLCSVGVVGYPECFWLGGCRSSPGFLQTFAVGLWSCYRLSIPRTCFTRLFSFLMFYLHCLNCFYLSCLTFLVKRLGLPDRIVEGALEI</sequence>
<keyword evidence="1" id="KW-1133">Transmembrane helix</keyword>
<reference evidence="2" key="2">
    <citation type="submission" date="2016-06" db="EMBL/GenBank/DDBJ databases">
        <title>The genome of a short-lived fish provides insights into sex chromosome evolution and the genetic control of aging.</title>
        <authorList>
            <person name="Reichwald K."/>
            <person name="Felder M."/>
            <person name="Petzold A."/>
            <person name="Koch P."/>
            <person name="Groth M."/>
            <person name="Platzer M."/>
        </authorList>
    </citation>
    <scope>NUCLEOTIDE SEQUENCE</scope>
    <source>
        <tissue evidence="2">Brain</tissue>
    </source>
</reference>
<feature type="non-terminal residue" evidence="2">
    <location>
        <position position="93"/>
    </location>
</feature>
<feature type="non-terminal residue" evidence="2">
    <location>
        <position position="1"/>
    </location>
</feature>
<proteinExistence type="predicted"/>
<feature type="transmembrane region" description="Helical" evidence="1">
    <location>
        <begin position="54"/>
        <end position="77"/>
    </location>
</feature>